<name>E1ZFW5_CHLVA</name>
<organism evidence="2">
    <name type="scientific">Chlorella variabilis</name>
    <name type="common">Green alga</name>
    <dbReference type="NCBI Taxonomy" id="554065"/>
    <lineage>
        <taxon>Eukaryota</taxon>
        <taxon>Viridiplantae</taxon>
        <taxon>Chlorophyta</taxon>
        <taxon>core chlorophytes</taxon>
        <taxon>Trebouxiophyceae</taxon>
        <taxon>Chlorellales</taxon>
        <taxon>Chlorellaceae</taxon>
        <taxon>Chlorella clade</taxon>
        <taxon>Chlorella</taxon>
    </lineage>
</organism>
<dbReference type="AlphaFoldDB" id="E1ZFW5"/>
<dbReference type="InParanoid" id="E1ZFW5"/>
<accession>E1ZFW5</accession>
<keyword evidence="2" id="KW-1185">Reference proteome</keyword>
<dbReference type="PANTHER" id="PTHR35128">
    <property type="entry name" value="SECRETION-REGULATING GUANINE NUCLEOTIDE EXCHANGE FACTOR"/>
    <property type="match status" value="1"/>
</dbReference>
<dbReference type="EMBL" id="GL433845">
    <property type="protein sequence ID" value="EFN55358.1"/>
    <property type="molecule type" value="Genomic_DNA"/>
</dbReference>
<reference evidence="1 2" key="1">
    <citation type="journal article" date="2010" name="Plant Cell">
        <title>The Chlorella variabilis NC64A genome reveals adaptation to photosymbiosis, coevolution with viruses, and cryptic sex.</title>
        <authorList>
            <person name="Blanc G."/>
            <person name="Duncan G."/>
            <person name="Agarkova I."/>
            <person name="Borodovsky M."/>
            <person name="Gurnon J."/>
            <person name="Kuo A."/>
            <person name="Lindquist E."/>
            <person name="Lucas S."/>
            <person name="Pangilinan J."/>
            <person name="Polle J."/>
            <person name="Salamov A."/>
            <person name="Terry A."/>
            <person name="Yamada T."/>
            <person name="Dunigan D.D."/>
            <person name="Grigoriev I.V."/>
            <person name="Claverie J.M."/>
            <person name="Van Etten J.L."/>
        </authorList>
    </citation>
    <scope>NUCLEOTIDE SEQUENCE [LARGE SCALE GENOMIC DNA]</scope>
    <source>
        <strain evidence="1 2">NC64A</strain>
    </source>
</reference>
<proteinExistence type="predicted"/>
<gene>
    <name evidence="1" type="ORF">CHLNCDRAFT_134387</name>
</gene>
<dbReference type="KEGG" id="cvr:CHLNCDRAFT_134387"/>
<dbReference type="OrthoDB" id="10022521at2759"/>
<protein>
    <submittedName>
        <fullName evidence="1">Uncharacterized protein</fullName>
    </submittedName>
</protein>
<dbReference type="Proteomes" id="UP000008141">
    <property type="component" value="Unassembled WGS sequence"/>
</dbReference>
<dbReference type="RefSeq" id="XP_005847460.1">
    <property type="nucleotide sequence ID" value="XM_005847398.1"/>
</dbReference>
<sequence>MAALASGRAAGGRLLALESSDRMPLVCGLLMAALLYMPCLAAGQLDDSYSGAGQAPATQTSAAAAGAGTEPLWQRYEAMFPVPRMVPVVTRMMGHEVLYQVPDSPRATLFIAPGCSHAAHDWWPASPACPDCLGLPEELAHTQQALGRRYAGE</sequence>
<evidence type="ECO:0000313" key="2">
    <source>
        <dbReference type="Proteomes" id="UP000008141"/>
    </source>
</evidence>
<evidence type="ECO:0000313" key="1">
    <source>
        <dbReference type="EMBL" id="EFN55358.1"/>
    </source>
</evidence>
<dbReference type="PANTHER" id="PTHR35128:SF1">
    <property type="entry name" value="SECRETION-REGULATING GUANINE NUCLEOTIDE EXCHANGE FACTOR"/>
    <property type="match status" value="1"/>
</dbReference>
<dbReference type="GeneID" id="17354834"/>